<gene>
    <name evidence="3" type="ORF">IDJ76_18075</name>
</gene>
<feature type="chain" id="PRO_5037931842" evidence="2">
    <location>
        <begin position="19"/>
        <end position="57"/>
    </location>
</feature>
<name>A0A926S2D9_9SPHI</name>
<proteinExistence type="predicted"/>
<evidence type="ECO:0000313" key="4">
    <source>
        <dbReference type="Proteomes" id="UP000619078"/>
    </source>
</evidence>
<evidence type="ECO:0000256" key="2">
    <source>
        <dbReference type="SAM" id="SignalP"/>
    </source>
</evidence>
<reference evidence="3" key="1">
    <citation type="submission" date="2020-09" db="EMBL/GenBank/DDBJ databases">
        <title>Novel species of Mucilaginibacter isolated from a glacier on the Tibetan Plateau.</title>
        <authorList>
            <person name="Liu Q."/>
            <person name="Xin Y.-H."/>
        </authorList>
    </citation>
    <scope>NUCLEOTIDE SEQUENCE</scope>
    <source>
        <strain evidence="3">ZB1P21</strain>
    </source>
</reference>
<feature type="signal peptide" evidence="2">
    <location>
        <begin position="1"/>
        <end position="18"/>
    </location>
</feature>
<dbReference type="EMBL" id="JACWMX010000008">
    <property type="protein sequence ID" value="MBD1395020.1"/>
    <property type="molecule type" value="Genomic_DNA"/>
</dbReference>
<organism evidence="3 4">
    <name type="scientific">Mucilaginibacter glaciei</name>
    <dbReference type="NCBI Taxonomy" id="2772109"/>
    <lineage>
        <taxon>Bacteria</taxon>
        <taxon>Pseudomonadati</taxon>
        <taxon>Bacteroidota</taxon>
        <taxon>Sphingobacteriia</taxon>
        <taxon>Sphingobacteriales</taxon>
        <taxon>Sphingobacteriaceae</taxon>
        <taxon>Mucilaginibacter</taxon>
    </lineage>
</organism>
<dbReference type="RefSeq" id="WP_191165216.1">
    <property type="nucleotide sequence ID" value="NZ_JACWMX010000008.1"/>
</dbReference>
<dbReference type="AlphaFoldDB" id="A0A926S2D9"/>
<dbReference type="Proteomes" id="UP000619078">
    <property type="component" value="Unassembled WGS sequence"/>
</dbReference>
<evidence type="ECO:0000256" key="1">
    <source>
        <dbReference type="SAM" id="MobiDB-lite"/>
    </source>
</evidence>
<accession>A0A926S2D9</accession>
<feature type="region of interest" description="Disordered" evidence="1">
    <location>
        <begin position="36"/>
        <end position="57"/>
    </location>
</feature>
<protein>
    <submittedName>
        <fullName evidence="3">Uncharacterized protein</fullName>
    </submittedName>
</protein>
<comment type="caution">
    <text evidence="3">The sequence shown here is derived from an EMBL/GenBank/DDBJ whole genome shotgun (WGS) entry which is preliminary data.</text>
</comment>
<keyword evidence="4" id="KW-1185">Reference proteome</keyword>
<sequence length="57" mass="6057">MKKFIIAAALVLVSGVTAFSLTNSNTNNDINEKVKSEKASMAIKESSRPKSDIATAD</sequence>
<evidence type="ECO:0000313" key="3">
    <source>
        <dbReference type="EMBL" id="MBD1395020.1"/>
    </source>
</evidence>
<keyword evidence="2" id="KW-0732">Signal</keyword>